<proteinExistence type="inferred from homology"/>
<sequence length="184" mass="20700">MRWYGKASKQYPLRTAALTGMVISSAGDVTCQKIQNPEQPIDKSRTLSQGFFQSVVACWLRMFFYPFLDSILPGRALHLVMGKVIIEEGINTPLWWGLGFNVYSGLLSGKSLQSTWEHVSQKYWTTMLLSWSLWIPAQTVTFAVVPTHLRILSLAATLFSPALLELCVVYLEQCCIQVPPELKG</sequence>
<keyword evidence="5" id="KW-0472">Membrane</keyword>
<evidence type="ECO:0008006" key="9">
    <source>
        <dbReference type="Google" id="ProtNLM"/>
    </source>
</evidence>
<dbReference type="Pfam" id="PF04117">
    <property type="entry name" value="Mpv17_PMP22"/>
    <property type="match status" value="1"/>
</dbReference>
<evidence type="ECO:0000256" key="6">
    <source>
        <dbReference type="RuleBase" id="RU363053"/>
    </source>
</evidence>
<evidence type="ECO:0000256" key="4">
    <source>
        <dbReference type="ARBA" id="ARBA00022989"/>
    </source>
</evidence>
<dbReference type="InterPro" id="IPR007248">
    <property type="entry name" value="Mpv17_PMP22"/>
</dbReference>
<dbReference type="GO" id="GO:0016020">
    <property type="term" value="C:membrane"/>
    <property type="evidence" value="ECO:0007669"/>
    <property type="project" value="UniProtKB-SubCell"/>
</dbReference>
<comment type="caution">
    <text evidence="7">The sequence shown here is derived from an EMBL/GenBank/DDBJ whole genome shotgun (WGS) entry which is preliminary data.</text>
</comment>
<reference evidence="7 8" key="1">
    <citation type="journal article" date="2015" name="Genome Biol. Evol.">
        <title>Comparative Genomics of a Bacterivorous Green Alga Reveals Evolutionary Causalities and Consequences of Phago-Mixotrophic Mode of Nutrition.</title>
        <authorList>
            <person name="Burns J.A."/>
            <person name="Paasch A."/>
            <person name="Narechania A."/>
            <person name="Kim E."/>
        </authorList>
    </citation>
    <scope>NUCLEOTIDE SEQUENCE [LARGE SCALE GENOMIC DNA]</scope>
    <source>
        <strain evidence="7 8">PLY_AMNH</strain>
    </source>
</reference>
<dbReference type="Proteomes" id="UP001190700">
    <property type="component" value="Unassembled WGS sequence"/>
</dbReference>
<evidence type="ECO:0000256" key="2">
    <source>
        <dbReference type="ARBA" id="ARBA00006824"/>
    </source>
</evidence>
<keyword evidence="8" id="KW-1185">Reference proteome</keyword>
<dbReference type="PANTHER" id="PTHR11266">
    <property type="entry name" value="PEROXISOMAL MEMBRANE PROTEIN 2, PXMP2 MPV17"/>
    <property type="match status" value="1"/>
</dbReference>
<gene>
    <name evidence="7" type="ORF">CYMTET_20887</name>
</gene>
<organism evidence="7 8">
    <name type="scientific">Cymbomonas tetramitiformis</name>
    <dbReference type="NCBI Taxonomy" id="36881"/>
    <lineage>
        <taxon>Eukaryota</taxon>
        <taxon>Viridiplantae</taxon>
        <taxon>Chlorophyta</taxon>
        <taxon>Pyramimonadophyceae</taxon>
        <taxon>Pyramimonadales</taxon>
        <taxon>Pyramimonadaceae</taxon>
        <taxon>Cymbomonas</taxon>
    </lineage>
</organism>
<evidence type="ECO:0000256" key="5">
    <source>
        <dbReference type="ARBA" id="ARBA00023136"/>
    </source>
</evidence>
<dbReference type="PANTHER" id="PTHR11266:SF17">
    <property type="entry name" value="PROTEIN MPV17"/>
    <property type="match status" value="1"/>
</dbReference>
<evidence type="ECO:0000256" key="1">
    <source>
        <dbReference type="ARBA" id="ARBA00004141"/>
    </source>
</evidence>
<dbReference type="AlphaFoldDB" id="A0AAE0G396"/>
<comment type="similarity">
    <text evidence="2 6">Belongs to the peroxisomal membrane protein PXMP2/4 family.</text>
</comment>
<dbReference type="GO" id="GO:0005737">
    <property type="term" value="C:cytoplasm"/>
    <property type="evidence" value="ECO:0007669"/>
    <property type="project" value="TreeGrafter"/>
</dbReference>
<evidence type="ECO:0000313" key="8">
    <source>
        <dbReference type="Proteomes" id="UP001190700"/>
    </source>
</evidence>
<name>A0AAE0G396_9CHLO</name>
<keyword evidence="4" id="KW-1133">Transmembrane helix</keyword>
<evidence type="ECO:0000313" key="7">
    <source>
        <dbReference type="EMBL" id="KAK3270729.1"/>
    </source>
</evidence>
<protein>
    <recommendedName>
        <fullName evidence="9">Peroxisomal membrane protein 2</fullName>
    </recommendedName>
</protein>
<dbReference type="EMBL" id="LGRX02010226">
    <property type="protein sequence ID" value="KAK3270729.1"/>
    <property type="molecule type" value="Genomic_DNA"/>
</dbReference>
<accession>A0AAE0G396</accession>
<evidence type="ECO:0000256" key="3">
    <source>
        <dbReference type="ARBA" id="ARBA00022692"/>
    </source>
</evidence>
<keyword evidence="3" id="KW-0812">Transmembrane</keyword>
<comment type="subcellular location">
    <subcellularLocation>
        <location evidence="1">Membrane</location>
        <topology evidence="1">Multi-pass membrane protein</topology>
    </subcellularLocation>
</comment>